<feature type="domain" description="No apical meristem-associated C-terminal" evidence="1">
    <location>
        <begin position="4"/>
        <end position="71"/>
    </location>
</feature>
<name>A0A2S3HQ52_9POAL</name>
<sequence>MAKKKEADLEKELKKEERCNKVFAFQEERIKLGKEKFEFERDLEEERILGLDLSTMNYKQQQYYEVRQNEILARRCNI</sequence>
<protein>
    <recommendedName>
        <fullName evidence="1">No apical meristem-associated C-terminal domain-containing protein</fullName>
    </recommendedName>
</protein>
<evidence type="ECO:0000259" key="1">
    <source>
        <dbReference type="Pfam" id="PF14303"/>
    </source>
</evidence>
<dbReference type="EMBL" id="CM008050">
    <property type="protein sequence ID" value="PAN27625.1"/>
    <property type="molecule type" value="Genomic_DNA"/>
</dbReference>
<gene>
    <name evidence="2" type="ORF">PAHAL_5G093300</name>
</gene>
<proteinExistence type="predicted"/>
<reference evidence="2" key="1">
    <citation type="submission" date="2018-04" db="EMBL/GenBank/DDBJ databases">
        <title>WGS assembly of Panicum hallii.</title>
        <authorList>
            <person name="Lovell J."/>
            <person name="Jenkins J."/>
            <person name="Lowry D."/>
            <person name="Mamidi S."/>
            <person name="Sreedasyam A."/>
            <person name="Weng X."/>
            <person name="Barry K."/>
            <person name="Bonette J."/>
            <person name="Campitelli B."/>
            <person name="Daum C."/>
            <person name="Gordon S."/>
            <person name="Gould B."/>
            <person name="Lipzen A."/>
            <person name="Macqueen A."/>
            <person name="Palacio-Mejia J."/>
            <person name="Plott C."/>
            <person name="Shakirov E."/>
            <person name="Shu S."/>
            <person name="Yoshinaga Y."/>
            <person name="Zane M."/>
            <person name="Rokhsar D."/>
            <person name="Grimwood J."/>
            <person name="Schmutz J."/>
            <person name="Juenger T."/>
        </authorList>
    </citation>
    <scope>NUCLEOTIDE SEQUENCE [LARGE SCALE GENOMIC DNA]</scope>
    <source>
        <strain evidence="2">FIL2</strain>
    </source>
</reference>
<dbReference type="InterPro" id="IPR029466">
    <property type="entry name" value="NAM-associated_C"/>
</dbReference>
<organism evidence="2">
    <name type="scientific">Panicum hallii</name>
    <dbReference type="NCBI Taxonomy" id="206008"/>
    <lineage>
        <taxon>Eukaryota</taxon>
        <taxon>Viridiplantae</taxon>
        <taxon>Streptophyta</taxon>
        <taxon>Embryophyta</taxon>
        <taxon>Tracheophyta</taxon>
        <taxon>Spermatophyta</taxon>
        <taxon>Magnoliopsida</taxon>
        <taxon>Liliopsida</taxon>
        <taxon>Poales</taxon>
        <taxon>Poaceae</taxon>
        <taxon>PACMAD clade</taxon>
        <taxon>Panicoideae</taxon>
        <taxon>Panicodae</taxon>
        <taxon>Paniceae</taxon>
        <taxon>Panicinae</taxon>
        <taxon>Panicum</taxon>
        <taxon>Panicum sect. Panicum</taxon>
    </lineage>
</organism>
<dbReference type="AlphaFoldDB" id="A0A2S3HQ52"/>
<evidence type="ECO:0000313" key="2">
    <source>
        <dbReference type="EMBL" id="PAN27625.1"/>
    </source>
</evidence>
<accession>A0A2S3HQ52</accession>
<dbReference type="Pfam" id="PF14303">
    <property type="entry name" value="NAM-associated"/>
    <property type="match status" value="1"/>
</dbReference>
<dbReference type="Gramene" id="PAN27625">
    <property type="protein sequence ID" value="PAN27625"/>
    <property type="gene ID" value="PAHAL_5G093300"/>
</dbReference>
<dbReference type="Proteomes" id="UP000243499">
    <property type="component" value="Chromosome 5"/>
</dbReference>